<dbReference type="RefSeq" id="WP_246010865.1">
    <property type="nucleotide sequence ID" value="NZ_RHHU01000002.1"/>
</dbReference>
<dbReference type="EMBL" id="RHHU01000002">
    <property type="protein sequence ID" value="RNB90219.1"/>
    <property type="molecule type" value="Genomic_DNA"/>
</dbReference>
<feature type="non-terminal residue" evidence="2">
    <location>
        <position position="1"/>
    </location>
</feature>
<evidence type="ECO:0000313" key="2">
    <source>
        <dbReference type="EMBL" id="RNB90219.1"/>
    </source>
</evidence>
<dbReference type="Pfam" id="PF18449">
    <property type="entry name" value="Endotoxin_C2"/>
    <property type="match status" value="1"/>
</dbReference>
<comment type="caution">
    <text evidence="2">The sequence shown here is derived from an EMBL/GenBank/DDBJ whole genome shotgun (WGS) entry which is preliminary data.</text>
</comment>
<evidence type="ECO:0000259" key="1">
    <source>
        <dbReference type="Pfam" id="PF18449"/>
    </source>
</evidence>
<dbReference type="InterPro" id="IPR054544">
    <property type="entry name" value="Pest_crys_Cry1Aa_dom-IV"/>
</dbReference>
<sequence>AVTEKAGLLTDVQAAQTLLNAQEDAAAALEAAQQAVEGLFADYSTKAALAANVDQDAINAAKAKAEALDDAVTEKAGLLTDVQAAQTLLNAQEELGTLTSDPTAVTESRSYWGNIILSLDGDTFKSFDRNNVVFGGDFAGLNLGGYNTLGGNTQVRLESITGNLVRDTGVGTITIKGAGLNGGSDLTVSITVNSAP</sequence>
<gene>
    <name evidence="2" type="ORF">EDM59_01880</name>
</gene>
<proteinExistence type="predicted"/>
<organism evidence="2 3">
    <name type="scientific">Brevibacillus nitrificans</name>
    <dbReference type="NCBI Taxonomy" id="651560"/>
    <lineage>
        <taxon>Bacteria</taxon>
        <taxon>Bacillati</taxon>
        <taxon>Bacillota</taxon>
        <taxon>Bacilli</taxon>
        <taxon>Bacillales</taxon>
        <taxon>Paenibacillaceae</taxon>
        <taxon>Brevibacillus</taxon>
    </lineage>
</organism>
<feature type="domain" description="Pesticidal crystal protein Cry1Aa" evidence="1">
    <location>
        <begin position="28"/>
        <end position="91"/>
    </location>
</feature>
<protein>
    <recommendedName>
        <fullName evidence="1">Pesticidal crystal protein Cry1Aa domain-containing protein</fullName>
    </recommendedName>
</protein>
<evidence type="ECO:0000313" key="3">
    <source>
        <dbReference type="Proteomes" id="UP000269573"/>
    </source>
</evidence>
<reference evidence="2 3" key="1">
    <citation type="submission" date="2018-10" db="EMBL/GenBank/DDBJ databases">
        <title>Phylogenomics of Brevibacillus.</title>
        <authorList>
            <person name="Dunlap C."/>
        </authorList>
    </citation>
    <scope>NUCLEOTIDE SEQUENCE [LARGE SCALE GENOMIC DNA]</scope>
    <source>
        <strain evidence="2 3">JCM 15774</strain>
    </source>
</reference>
<name>A0A3M8DRV2_9BACL</name>
<dbReference type="AlphaFoldDB" id="A0A3M8DRV2"/>
<dbReference type="Proteomes" id="UP000269573">
    <property type="component" value="Unassembled WGS sequence"/>
</dbReference>
<accession>A0A3M8DRV2</accession>
<keyword evidence="3" id="KW-1185">Reference proteome</keyword>